<proteinExistence type="predicted"/>
<dbReference type="Pfam" id="PF10128">
    <property type="entry name" value="OpcA_G6PD_assem"/>
    <property type="match status" value="1"/>
</dbReference>
<dbReference type="EMBL" id="CP158299">
    <property type="protein sequence ID" value="XBV85752.1"/>
    <property type="molecule type" value="Genomic_DNA"/>
</dbReference>
<organism evidence="3">
    <name type="scientific">Deinococcus sonorensis KR-87</name>
    <dbReference type="NCBI Taxonomy" id="694439"/>
    <lineage>
        <taxon>Bacteria</taxon>
        <taxon>Thermotogati</taxon>
        <taxon>Deinococcota</taxon>
        <taxon>Deinococci</taxon>
        <taxon>Deinococcales</taxon>
        <taxon>Deinococcaceae</taxon>
        <taxon>Deinococcus</taxon>
    </lineage>
</organism>
<protein>
    <submittedName>
        <fullName evidence="3">Glucose-6-phosphate dehydrogenase assembly protein OpcA</fullName>
    </submittedName>
</protein>
<dbReference type="InterPro" id="IPR004555">
    <property type="entry name" value="G6PDH_assembly_OpcA"/>
</dbReference>
<evidence type="ECO:0000313" key="3">
    <source>
        <dbReference type="EMBL" id="XBV85752.1"/>
    </source>
</evidence>
<evidence type="ECO:0000259" key="1">
    <source>
        <dbReference type="Pfam" id="PF10128"/>
    </source>
</evidence>
<dbReference type="AlphaFoldDB" id="A0AAU7UAL0"/>
<dbReference type="InterPro" id="IPR046801">
    <property type="entry name" value="OpcA_G6PD_N"/>
</dbReference>
<dbReference type="RefSeq" id="WP_350243793.1">
    <property type="nucleotide sequence ID" value="NZ_CP158299.1"/>
</dbReference>
<gene>
    <name evidence="3" type="ORF">ABOD76_05455</name>
</gene>
<feature type="domain" description="Glucose-6-phosphate dehydrogenase assembly protein OpcA N-terminal" evidence="1">
    <location>
        <begin position="62"/>
        <end position="160"/>
    </location>
</feature>
<evidence type="ECO:0000259" key="2">
    <source>
        <dbReference type="Pfam" id="PF20171"/>
    </source>
</evidence>
<reference evidence="3" key="1">
    <citation type="submission" date="2024-06" db="EMBL/GenBank/DDBJ databases">
        <title>Draft Genome Sequence of Deinococcus sonorensis Type Strain KR-87, a Biofilm Producing Representative of the Genus Deinococcus.</title>
        <authorList>
            <person name="Boren L.S."/>
            <person name="Grosso R.A."/>
            <person name="Hugenberg-Cox A.N."/>
            <person name="Hill J.T.E."/>
            <person name="Albert C.M."/>
            <person name="Tuohy J.M."/>
        </authorList>
    </citation>
    <scope>NUCLEOTIDE SEQUENCE</scope>
    <source>
        <strain evidence="3">KR-87</strain>
    </source>
</reference>
<dbReference type="Pfam" id="PF20171">
    <property type="entry name" value="OpcA_G6PD_C"/>
    <property type="match status" value="1"/>
</dbReference>
<name>A0AAU7UAL0_9DEIO</name>
<dbReference type="PANTHER" id="PTHR38658">
    <property type="entry name" value="OXPP CYCLE PROTEIN OPCA-RELATED"/>
    <property type="match status" value="1"/>
</dbReference>
<feature type="domain" description="Glucose-6-phosphate dehydrogenase assembly protein OpcA C-terminal" evidence="2">
    <location>
        <begin position="162"/>
        <end position="306"/>
    </location>
</feature>
<dbReference type="InterPro" id="IPR046802">
    <property type="entry name" value="OpcA_G6PD_C"/>
</dbReference>
<sequence>MADAVKLKLLGPVHTDVRHVQTSLDTLWDETEIETRAYTGNIIALTTSRHLYRVQQALTGLEGRYAGRQIIGLMDGNELIGVQVSLVPQKGLYVERVILNANPEQLQGAILPLLRPATVNHVWWAADDPPGGALLSELTEVADQVIVDSLTLDVPPSAHFSLADLGWSRSAGWREALAQVFDSQDAVAQLGRVQRVRLSYAGDKDLPARLFAGWIASTLGWNSLEQVTFEKGFCMRENGDLCSIELSGDGVRFALAADGDDLVRTEVKFDGADRVTEVVLPHMSLSEGLARVMSRPERGPVFERSWQLARASLGSGA</sequence>
<dbReference type="PANTHER" id="PTHR38658:SF1">
    <property type="entry name" value="OXPP CYCLE PROTEIN OPCA-RELATED"/>
    <property type="match status" value="1"/>
</dbReference>
<dbReference type="KEGG" id="dsc:ABOD76_05455"/>
<accession>A0AAU7UAL0</accession>